<evidence type="ECO:0008006" key="6">
    <source>
        <dbReference type="Google" id="ProtNLM"/>
    </source>
</evidence>
<name>A0A8J6BPX2_ZIZPA</name>
<feature type="region of interest" description="Disordered" evidence="1">
    <location>
        <begin position="501"/>
        <end position="523"/>
    </location>
</feature>
<protein>
    <recommendedName>
        <fullName evidence="6">Zinc-ribbon domain-containing protein</fullName>
    </recommendedName>
</protein>
<evidence type="ECO:0000259" key="3">
    <source>
        <dbReference type="Pfam" id="PF22910"/>
    </source>
</evidence>
<organism evidence="4 5">
    <name type="scientific">Zizania palustris</name>
    <name type="common">Northern wild rice</name>
    <dbReference type="NCBI Taxonomy" id="103762"/>
    <lineage>
        <taxon>Eukaryota</taxon>
        <taxon>Viridiplantae</taxon>
        <taxon>Streptophyta</taxon>
        <taxon>Embryophyta</taxon>
        <taxon>Tracheophyta</taxon>
        <taxon>Spermatophyta</taxon>
        <taxon>Magnoliopsida</taxon>
        <taxon>Liliopsida</taxon>
        <taxon>Poales</taxon>
        <taxon>Poaceae</taxon>
        <taxon>BOP clade</taxon>
        <taxon>Oryzoideae</taxon>
        <taxon>Oryzeae</taxon>
        <taxon>Zizaniinae</taxon>
        <taxon>Zizania</taxon>
    </lineage>
</organism>
<evidence type="ECO:0000259" key="2">
    <source>
        <dbReference type="Pfam" id="PF11331"/>
    </source>
</evidence>
<dbReference type="AlphaFoldDB" id="A0A8J6BPX2"/>
<dbReference type="Pfam" id="PF22910">
    <property type="entry name" value="EDR4-like_1st"/>
    <property type="match status" value="1"/>
</dbReference>
<dbReference type="PANTHER" id="PTHR31105:SF38">
    <property type="entry name" value="PROTEIN ENHANCED DISEASE RESISTANCE 4"/>
    <property type="match status" value="1"/>
</dbReference>
<feature type="domain" description="Enhanced disease resistance 4-like N-terminal" evidence="3">
    <location>
        <begin position="5"/>
        <end position="38"/>
    </location>
</feature>
<accession>A0A8J6BPX2</accession>
<evidence type="ECO:0000313" key="4">
    <source>
        <dbReference type="EMBL" id="KAG8089245.1"/>
    </source>
</evidence>
<reference evidence="4" key="2">
    <citation type="submission" date="2021-02" db="EMBL/GenBank/DDBJ databases">
        <authorList>
            <person name="Kimball J.A."/>
            <person name="Haas M.W."/>
            <person name="Macchietto M."/>
            <person name="Kono T."/>
            <person name="Duquette J."/>
            <person name="Shao M."/>
        </authorList>
    </citation>
    <scope>NUCLEOTIDE SEQUENCE</scope>
    <source>
        <tissue evidence="4">Fresh leaf tissue</tissue>
    </source>
</reference>
<sequence length="828" mass="91496">MEAHKLRFVRCPGCLQLLVEYPSIPVYQCGGCGAVLRAKNRVVPAVDTNTGSGEQNGFSNSPTGDPQNNELICTREKKIAPSSNAQPSVMQEKITFASEERTMSPTNISDSGEHVNMGCSLVDGNVGNSDVRIEDIGDEDEGTVSNSSLDSMGQVEDVGTDGNANIEKGFDMDDESISNEVGTTPSMVHVDLGGGSNGNLTGEIESLAEGNCSLGNNNVSCQEIVAGCQPDDQTESKSNNVNCQEIVAGCRQDDVTESRSNNFSAGTKERSHSYEGLRVESHEDLIEELVRSLSLSDDEEDFVDIADNSELNDALRSQMGSCRFSSGNKMNDAPRTDPHGRLIEQLEMSFSDAEEQLDQNVMVTHDDIVEHVTLDEDGKEKRILDVVGAHSYEERVSPLDDGHLQSGQSFQQNELAAVSMEEKEEGYLDEINMDNHAEVDSGTVTVPSNLLDEKFCAIPPPSCDERKEEKSNRYRCRELRQGLSLDSEDFRSIQKFIESQMDRTSSSLSSGSPSHGDLEHKTSNKFKKIDRVERLKKMDDLRDQLNRLSSQKGLGNRYKSKGYERLQQQSSYKHIEHHPCGFDDDSILSYGIIDPYYDHGKPPSAWEFHSYYQSSYAGSTILEQDSFSSSYEEPKHAVRKQILRSLSGASPFTICNGCFNLVQVPADIYVSKRKIAKFQCGKCSKSLVISFPAPRREDTKFSEEVNKKPKKPVHNRVVHMECADSFSAECSRGDPVSITTEECGASFPRSFSGTTRPAVDASGSEKKVSKSALHRLMGYDSASQLLRHSRQSMIGRTNSFGVWRRMQSCDYERGMGALPANKYSLCLG</sequence>
<evidence type="ECO:0000256" key="1">
    <source>
        <dbReference type="SAM" id="MobiDB-lite"/>
    </source>
</evidence>
<feature type="domain" description="Probable zinc-ribbon" evidence="2">
    <location>
        <begin position="648"/>
        <end position="690"/>
    </location>
</feature>
<feature type="region of interest" description="Disordered" evidence="1">
    <location>
        <begin position="47"/>
        <end position="69"/>
    </location>
</feature>
<dbReference type="InterPro" id="IPR021480">
    <property type="entry name" value="Zinc_ribbon_12"/>
</dbReference>
<feature type="compositionally biased region" description="Low complexity" evidence="1">
    <location>
        <begin position="505"/>
        <end position="514"/>
    </location>
</feature>
<dbReference type="GO" id="GO:1900150">
    <property type="term" value="P:regulation of defense response to fungus"/>
    <property type="evidence" value="ECO:0007669"/>
    <property type="project" value="InterPro"/>
</dbReference>
<dbReference type="EMBL" id="JAAALK010000081">
    <property type="protein sequence ID" value="KAG8089245.1"/>
    <property type="molecule type" value="Genomic_DNA"/>
</dbReference>
<comment type="caution">
    <text evidence="4">The sequence shown here is derived from an EMBL/GenBank/DDBJ whole genome shotgun (WGS) entry which is preliminary data.</text>
</comment>
<gene>
    <name evidence="4" type="ORF">GUJ93_ZPchr0011g27586</name>
</gene>
<evidence type="ECO:0000313" key="5">
    <source>
        <dbReference type="Proteomes" id="UP000729402"/>
    </source>
</evidence>
<dbReference type="OrthoDB" id="638006at2759"/>
<dbReference type="InterPro" id="IPR055126">
    <property type="entry name" value="EDR4-like_N"/>
</dbReference>
<reference evidence="4" key="1">
    <citation type="journal article" date="2021" name="bioRxiv">
        <title>Whole Genome Assembly and Annotation of Northern Wild Rice, Zizania palustris L., Supports a Whole Genome Duplication in the Zizania Genus.</title>
        <authorList>
            <person name="Haas M."/>
            <person name="Kono T."/>
            <person name="Macchietto M."/>
            <person name="Millas R."/>
            <person name="McGilp L."/>
            <person name="Shao M."/>
            <person name="Duquette J."/>
            <person name="Hirsch C.N."/>
            <person name="Kimball J."/>
        </authorList>
    </citation>
    <scope>NUCLEOTIDE SEQUENCE</scope>
    <source>
        <tissue evidence="4">Fresh leaf tissue</tissue>
    </source>
</reference>
<proteinExistence type="predicted"/>
<keyword evidence="5" id="KW-1185">Reference proteome</keyword>
<dbReference type="PANTHER" id="PTHR31105">
    <property type="entry name" value="EXTRA-LARGE G-PROTEIN-LIKE"/>
    <property type="match status" value="1"/>
</dbReference>
<dbReference type="Proteomes" id="UP000729402">
    <property type="component" value="Unassembled WGS sequence"/>
</dbReference>
<dbReference type="Pfam" id="PF11331">
    <property type="entry name" value="Zn_ribbon_12"/>
    <property type="match status" value="1"/>
</dbReference>
<dbReference type="InterPro" id="IPR040244">
    <property type="entry name" value="EDR4-like"/>
</dbReference>
<feature type="region of interest" description="Disordered" evidence="1">
    <location>
        <begin position="138"/>
        <end position="161"/>
    </location>
</feature>